<dbReference type="Pfam" id="PF00535">
    <property type="entry name" value="Glycos_transf_2"/>
    <property type="match status" value="1"/>
</dbReference>
<keyword evidence="4" id="KW-0472">Membrane</keyword>
<dbReference type="Proteomes" id="UP000000466">
    <property type="component" value="Chromosome"/>
</dbReference>
<dbReference type="STRING" id="1117647.M5M_02600"/>
<dbReference type="SUPFAM" id="SSF53448">
    <property type="entry name" value="Nucleotide-diphospho-sugar transferases"/>
    <property type="match status" value="1"/>
</dbReference>
<dbReference type="Gene3D" id="3.90.550.10">
    <property type="entry name" value="Spore Coat Polysaccharide Biosynthesis Protein SpsA, Chain A"/>
    <property type="match status" value="1"/>
</dbReference>
<evidence type="ECO:0000256" key="1">
    <source>
        <dbReference type="ARBA" id="ARBA00006739"/>
    </source>
</evidence>
<evidence type="ECO:0000259" key="5">
    <source>
        <dbReference type="Pfam" id="PF00535"/>
    </source>
</evidence>
<dbReference type="HOGENOM" id="CLU_025996_0_9_6"/>
<evidence type="ECO:0000256" key="2">
    <source>
        <dbReference type="ARBA" id="ARBA00022676"/>
    </source>
</evidence>
<keyword evidence="7" id="KW-1185">Reference proteome</keyword>
<keyword evidence="4" id="KW-0812">Transmembrane</keyword>
<evidence type="ECO:0000313" key="6">
    <source>
        <dbReference type="EMBL" id="AFU97739.1"/>
    </source>
</evidence>
<dbReference type="AlphaFoldDB" id="K4KFA7"/>
<comment type="similarity">
    <text evidence="1">Belongs to the glycosyltransferase 2 family.</text>
</comment>
<dbReference type="InterPro" id="IPR029044">
    <property type="entry name" value="Nucleotide-diphossugar_trans"/>
</dbReference>
<evidence type="ECO:0000256" key="4">
    <source>
        <dbReference type="SAM" id="Phobius"/>
    </source>
</evidence>
<keyword evidence="2" id="KW-0328">Glycosyltransferase</keyword>
<keyword evidence="4" id="KW-1133">Transmembrane helix</keyword>
<keyword evidence="3" id="KW-0808">Transferase</keyword>
<proteinExistence type="inferred from homology"/>
<evidence type="ECO:0000313" key="7">
    <source>
        <dbReference type="Proteomes" id="UP000000466"/>
    </source>
</evidence>
<organism evidence="6 7">
    <name type="scientific">Simiduia agarivorans (strain DSM 21679 / JCM 13881 / BCRC 17597 / SA1)</name>
    <dbReference type="NCBI Taxonomy" id="1117647"/>
    <lineage>
        <taxon>Bacteria</taxon>
        <taxon>Pseudomonadati</taxon>
        <taxon>Pseudomonadota</taxon>
        <taxon>Gammaproteobacteria</taxon>
        <taxon>Cellvibrionales</taxon>
        <taxon>Cellvibrionaceae</taxon>
        <taxon>Simiduia</taxon>
    </lineage>
</organism>
<dbReference type="InterPro" id="IPR001173">
    <property type="entry name" value="Glyco_trans_2-like"/>
</dbReference>
<dbReference type="EMBL" id="CP003746">
    <property type="protein sequence ID" value="AFU97739.1"/>
    <property type="molecule type" value="Genomic_DNA"/>
</dbReference>
<reference evidence="6 7" key="1">
    <citation type="journal article" date="2013" name="Genome Announc.">
        <title>Complete genome sequence of Simiduia agarivorans SA1(T), a marine bacterium able to degrade a variety of polysaccharides.</title>
        <authorList>
            <person name="Lin S.Y."/>
            <person name="Shieh W.Y."/>
            <person name="Chen J.S."/>
            <person name="Tang S.L."/>
        </authorList>
    </citation>
    <scope>NUCLEOTIDE SEQUENCE [LARGE SCALE GENOMIC DNA]</scope>
    <source>
        <strain evidence="7">DSM 21679 / JCM 13881 / BCRC 17597 / SA1</strain>
    </source>
</reference>
<feature type="transmembrane region" description="Helical" evidence="4">
    <location>
        <begin position="277"/>
        <end position="294"/>
    </location>
</feature>
<dbReference type="InterPro" id="IPR050834">
    <property type="entry name" value="Glycosyltransf_2"/>
</dbReference>
<feature type="domain" description="Glycosyltransferase 2-like" evidence="5">
    <location>
        <begin position="51"/>
        <end position="168"/>
    </location>
</feature>
<dbReference type="GO" id="GO:0016757">
    <property type="term" value="F:glycosyltransferase activity"/>
    <property type="evidence" value="ECO:0007669"/>
    <property type="project" value="UniProtKB-KW"/>
</dbReference>
<dbReference type="eggNOG" id="COG1215">
    <property type="taxonomic scope" value="Bacteria"/>
</dbReference>
<name>K4KFA7_SIMAS</name>
<dbReference type="KEGG" id="saga:M5M_02600"/>
<dbReference type="PANTHER" id="PTHR43685">
    <property type="entry name" value="GLYCOSYLTRANSFERASE"/>
    <property type="match status" value="1"/>
</dbReference>
<accession>K4KFA7</accession>
<dbReference type="PANTHER" id="PTHR43685:SF5">
    <property type="entry name" value="GLYCOSYLTRANSFERASE EPSE-RELATED"/>
    <property type="match status" value="1"/>
</dbReference>
<evidence type="ECO:0000256" key="3">
    <source>
        <dbReference type="ARBA" id="ARBA00022679"/>
    </source>
</evidence>
<gene>
    <name evidence="6" type="ordered locus">M5M_02600</name>
</gene>
<sequence length="308" mass="34634">MQISHAISHITPSAPMSSKSGASLLSQKALPDQVRAVCIMAVYAGDTPIQVNRAIVSILRQSSSACLFIIVIDGSVSDEINAVLKACDQSEASVILIQQHENRGLAHSLNLAIDWAEQFSPDFYFRMDADDEALPERFSRQLAFFKESPNVDVLGTGMIELDGNGKQIVRIPPTAGDEIVGALARRSHLYHPTVAFRGRIFRRGFRYPTAFSYVEDLRFWAELAKAGFRFANLPEALLKFTVNKDFYRRRGLQRNFAELQARLYVMRELTQYSTFNLLYALAVFAVRLMPAWLLRSAYSFDRQKGGGR</sequence>
<protein>
    <submittedName>
        <fullName evidence="6">Glycosyltransferase</fullName>
    </submittedName>
</protein>